<feature type="transmembrane region" description="Helical" evidence="2">
    <location>
        <begin position="14"/>
        <end position="36"/>
    </location>
</feature>
<proteinExistence type="predicted"/>
<feature type="region of interest" description="Disordered" evidence="1">
    <location>
        <begin position="42"/>
        <end position="141"/>
    </location>
</feature>
<dbReference type="AlphaFoldDB" id="A0A0G3H2J3"/>
<feature type="compositionally biased region" description="Polar residues" evidence="1">
    <location>
        <begin position="48"/>
        <end position="61"/>
    </location>
</feature>
<dbReference type="PATRIC" id="fig|571915.4.peg.1047"/>
<organism evidence="3 4">
    <name type="scientific">Corynebacterium mustelae</name>
    <dbReference type="NCBI Taxonomy" id="571915"/>
    <lineage>
        <taxon>Bacteria</taxon>
        <taxon>Bacillati</taxon>
        <taxon>Actinomycetota</taxon>
        <taxon>Actinomycetes</taxon>
        <taxon>Mycobacteriales</taxon>
        <taxon>Corynebacteriaceae</taxon>
        <taxon>Corynebacterium</taxon>
    </lineage>
</organism>
<dbReference type="RefSeq" id="WP_047261559.1">
    <property type="nucleotide sequence ID" value="NZ_CP011542.1"/>
</dbReference>
<feature type="compositionally biased region" description="Low complexity" evidence="1">
    <location>
        <begin position="92"/>
        <end position="118"/>
    </location>
</feature>
<evidence type="ECO:0000313" key="3">
    <source>
        <dbReference type="EMBL" id="AKK05327.1"/>
    </source>
</evidence>
<sequence>MSQPYESDSKNRTAALIAAVVSLSAIVLVLAFLYVFKGGEAENNNAGSNTPPSASVIASKSNNARNPNPIVPPPNPGQPTKQPPAANPGNTGNQNNKPPGSNNPGQGNQPGNGSSQGSQPGGGGDGTFDPNKPPPAVVPDFLPPTARLINEKPVQVYLDSWKHSRYYAGNDSTSDGFAESVYNSFLVHLDEFDDGSVTFMALSPLTDHRYEMTCLDHGQFVACNGGYNAMVYIV</sequence>
<keyword evidence="4" id="KW-1185">Reference proteome</keyword>
<protein>
    <submittedName>
        <fullName evidence="3">Uncharacterized protein</fullName>
    </submittedName>
</protein>
<dbReference type="OrthoDB" id="4412616at2"/>
<evidence type="ECO:0000313" key="4">
    <source>
        <dbReference type="Proteomes" id="UP000035199"/>
    </source>
</evidence>
<keyword evidence="2" id="KW-1133">Transmembrane helix</keyword>
<dbReference type="Proteomes" id="UP000035199">
    <property type="component" value="Chromosome"/>
</dbReference>
<keyword evidence="2" id="KW-0472">Membrane</keyword>
<gene>
    <name evidence="3" type="ORF">CMUST_04945</name>
</gene>
<feature type="compositionally biased region" description="Pro residues" evidence="1">
    <location>
        <begin position="69"/>
        <end position="86"/>
    </location>
</feature>
<reference evidence="4" key="2">
    <citation type="submission" date="2015-05" db="EMBL/GenBank/DDBJ databases">
        <title>Complete genome sequence of Corynebacterium mustelae DSM 45274, isolated from various tissues of a male ferret with lethal sepsis.</title>
        <authorList>
            <person name="Ruckert C."/>
            <person name="Albersmeier A."/>
            <person name="Winkler A."/>
            <person name="Tauch A."/>
        </authorList>
    </citation>
    <scope>NUCLEOTIDE SEQUENCE [LARGE SCALE GENOMIC DNA]</scope>
    <source>
        <strain evidence="4">DSM 45274</strain>
    </source>
</reference>
<reference evidence="3 4" key="1">
    <citation type="journal article" date="2015" name="Genome Announc.">
        <title>Complete Genome Sequence of the Type Strain Corynebacterium mustelae DSM 45274, Isolated from Various Tissues of a Male Ferret with Lethal Sepsis.</title>
        <authorList>
            <person name="Ruckert C."/>
            <person name="Eimer J."/>
            <person name="Winkler A."/>
            <person name="Tauch A."/>
        </authorList>
    </citation>
    <scope>NUCLEOTIDE SEQUENCE [LARGE SCALE GENOMIC DNA]</scope>
    <source>
        <strain evidence="3 4">DSM 45274</strain>
    </source>
</reference>
<name>A0A0G3H2J3_9CORY</name>
<dbReference type="KEGG" id="cmv:CMUST_04945"/>
<evidence type="ECO:0000256" key="2">
    <source>
        <dbReference type="SAM" id="Phobius"/>
    </source>
</evidence>
<dbReference type="EMBL" id="CP011542">
    <property type="protein sequence ID" value="AKK05327.1"/>
    <property type="molecule type" value="Genomic_DNA"/>
</dbReference>
<keyword evidence="2" id="KW-0812">Transmembrane</keyword>
<dbReference type="STRING" id="571915.CMUST_04945"/>
<evidence type="ECO:0000256" key="1">
    <source>
        <dbReference type="SAM" id="MobiDB-lite"/>
    </source>
</evidence>
<accession>A0A0G3H2J3</accession>